<name>A0ABV3JUA9_STRON</name>
<dbReference type="InterPro" id="IPR050109">
    <property type="entry name" value="HTH-type_TetR-like_transc_reg"/>
</dbReference>
<protein>
    <submittedName>
        <fullName evidence="7">TetR/AcrR family transcriptional regulator C-terminal domain-containing protein</fullName>
    </submittedName>
</protein>
<dbReference type="Pfam" id="PF00440">
    <property type="entry name" value="TetR_N"/>
    <property type="match status" value="1"/>
</dbReference>
<dbReference type="Gene3D" id="1.10.357.10">
    <property type="entry name" value="Tetracycline Repressor, domain 2"/>
    <property type="match status" value="1"/>
</dbReference>
<dbReference type="Gene3D" id="1.10.10.60">
    <property type="entry name" value="Homeodomain-like"/>
    <property type="match status" value="1"/>
</dbReference>
<dbReference type="PANTHER" id="PTHR30055">
    <property type="entry name" value="HTH-TYPE TRANSCRIPTIONAL REGULATOR RUTR"/>
    <property type="match status" value="1"/>
</dbReference>
<keyword evidence="3 5" id="KW-0238">DNA-binding</keyword>
<evidence type="ECO:0000256" key="1">
    <source>
        <dbReference type="ARBA" id="ARBA00022491"/>
    </source>
</evidence>
<comment type="caution">
    <text evidence="7">The sequence shown here is derived from an EMBL/GenBank/DDBJ whole genome shotgun (WGS) entry which is preliminary data.</text>
</comment>
<accession>A0ABV3JUA9</accession>
<feature type="DNA-binding region" description="H-T-H motif" evidence="5">
    <location>
        <begin position="27"/>
        <end position="46"/>
    </location>
</feature>
<evidence type="ECO:0000313" key="8">
    <source>
        <dbReference type="Proteomes" id="UP001552594"/>
    </source>
</evidence>
<keyword evidence="8" id="KW-1185">Reference proteome</keyword>
<sequence>MGNRLDRDQVVRTALGVLNEEGLEGLTLRRIAKELNVQAPALYWHFKHKRDLLDAMATEMMRGMFEGVAAAEAADWREALVETQRAFRRSLLSYRDGGKVFSGTRFTDTSYAPPMEAHLRRLVDGGLRPRAAFRAAFTANCYTVGYVIEEQAMGPDPGRGESGGQGYDLEARARRLADYPLTAEAGFELFGDPEAGFEAGLRAVVAGIEVTLAAPLTGRP</sequence>
<evidence type="ECO:0000256" key="4">
    <source>
        <dbReference type="ARBA" id="ARBA00023163"/>
    </source>
</evidence>
<evidence type="ECO:0000256" key="5">
    <source>
        <dbReference type="PROSITE-ProRule" id="PRU00335"/>
    </source>
</evidence>
<dbReference type="PANTHER" id="PTHR30055:SF151">
    <property type="entry name" value="TRANSCRIPTIONAL REGULATORY PROTEIN"/>
    <property type="match status" value="1"/>
</dbReference>
<dbReference type="RefSeq" id="WP_109282896.1">
    <property type="nucleotide sequence ID" value="NZ_JBFAUK010000004.1"/>
</dbReference>
<dbReference type="SUPFAM" id="SSF46689">
    <property type="entry name" value="Homeodomain-like"/>
    <property type="match status" value="1"/>
</dbReference>
<dbReference type="InterPro" id="IPR004111">
    <property type="entry name" value="Repressor_TetR_C"/>
</dbReference>
<dbReference type="EMBL" id="JBFAUK010000004">
    <property type="protein sequence ID" value="MEV5506483.1"/>
    <property type="molecule type" value="Genomic_DNA"/>
</dbReference>
<evidence type="ECO:0000259" key="6">
    <source>
        <dbReference type="PROSITE" id="PS50977"/>
    </source>
</evidence>
<gene>
    <name evidence="7" type="ORF">AB0L16_08375</name>
</gene>
<feature type="domain" description="HTH tetR-type" evidence="6">
    <location>
        <begin position="4"/>
        <end position="64"/>
    </location>
</feature>
<reference evidence="7 8" key="1">
    <citation type="submission" date="2024-06" db="EMBL/GenBank/DDBJ databases">
        <title>The Natural Products Discovery Center: Release of the First 8490 Sequenced Strains for Exploring Actinobacteria Biosynthetic Diversity.</title>
        <authorList>
            <person name="Kalkreuter E."/>
            <person name="Kautsar S.A."/>
            <person name="Yang D."/>
            <person name="Bader C.D."/>
            <person name="Teijaro C.N."/>
            <person name="Fluegel L."/>
            <person name="Davis C.M."/>
            <person name="Simpson J.R."/>
            <person name="Lauterbach L."/>
            <person name="Steele A.D."/>
            <person name="Gui C."/>
            <person name="Meng S."/>
            <person name="Li G."/>
            <person name="Viehrig K."/>
            <person name="Ye F."/>
            <person name="Su P."/>
            <person name="Kiefer A.F."/>
            <person name="Nichols A."/>
            <person name="Cepeda A.J."/>
            <person name="Yan W."/>
            <person name="Fan B."/>
            <person name="Jiang Y."/>
            <person name="Adhikari A."/>
            <person name="Zheng C.-J."/>
            <person name="Schuster L."/>
            <person name="Cowan T.M."/>
            <person name="Smanski M.J."/>
            <person name="Chevrette M.G."/>
            <person name="De Carvalho L.P.S."/>
            <person name="Shen B."/>
        </authorList>
    </citation>
    <scope>NUCLEOTIDE SEQUENCE [LARGE SCALE GENOMIC DNA]</scope>
    <source>
        <strain evidence="7 8">NPDC052347</strain>
    </source>
</reference>
<organism evidence="7 8">
    <name type="scientific">Streptomyces orinoci</name>
    <name type="common">Streptoverticillium orinoci</name>
    <dbReference type="NCBI Taxonomy" id="67339"/>
    <lineage>
        <taxon>Bacteria</taxon>
        <taxon>Bacillati</taxon>
        <taxon>Actinomycetota</taxon>
        <taxon>Actinomycetes</taxon>
        <taxon>Kitasatosporales</taxon>
        <taxon>Streptomycetaceae</taxon>
        <taxon>Streptomyces</taxon>
    </lineage>
</organism>
<dbReference type="InterPro" id="IPR001647">
    <property type="entry name" value="HTH_TetR"/>
</dbReference>
<evidence type="ECO:0000256" key="2">
    <source>
        <dbReference type="ARBA" id="ARBA00023015"/>
    </source>
</evidence>
<keyword evidence="2" id="KW-0805">Transcription regulation</keyword>
<keyword evidence="4" id="KW-0804">Transcription</keyword>
<evidence type="ECO:0000256" key="3">
    <source>
        <dbReference type="ARBA" id="ARBA00023125"/>
    </source>
</evidence>
<keyword evidence="1" id="KW-0678">Repressor</keyword>
<dbReference type="PRINTS" id="PR00455">
    <property type="entry name" value="HTHTETR"/>
</dbReference>
<proteinExistence type="predicted"/>
<dbReference type="PROSITE" id="PS50977">
    <property type="entry name" value="HTH_TETR_2"/>
    <property type="match status" value="1"/>
</dbReference>
<dbReference type="Pfam" id="PF02909">
    <property type="entry name" value="TetR_C_1"/>
    <property type="match status" value="1"/>
</dbReference>
<evidence type="ECO:0000313" key="7">
    <source>
        <dbReference type="EMBL" id="MEV5506483.1"/>
    </source>
</evidence>
<dbReference type="InterPro" id="IPR003012">
    <property type="entry name" value="Tet_transcr_reg_TetR"/>
</dbReference>
<dbReference type="SUPFAM" id="SSF48498">
    <property type="entry name" value="Tetracyclin repressor-like, C-terminal domain"/>
    <property type="match status" value="1"/>
</dbReference>
<dbReference type="Proteomes" id="UP001552594">
    <property type="component" value="Unassembled WGS sequence"/>
</dbReference>
<dbReference type="InterPro" id="IPR009057">
    <property type="entry name" value="Homeodomain-like_sf"/>
</dbReference>
<dbReference type="InterPro" id="IPR036271">
    <property type="entry name" value="Tet_transcr_reg_TetR-rel_C_sf"/>
</dbReference>
<dbReference type="PRINTS" id="PR00400">
    <property type="entry name" value="TETREPRESSOR"/>
</dbReference>